<feature type="transmembrane region" description="Helical" evidence="5">
    <location>
        <begin position="42"/>
        <end position="63"/>
    </location>
</feature>
<feature type="transmembrane region" description="Helical" evidence="5">
    <location>
        <begin position="96"/>
        <end position="116"/>
    </location>
</feature>
<evidence type="ECO:0000256" key="5">
    <source>
        <dbReference type="SAM" id="Phobius"/>
    </source>
</evidence>
<evidence type="ECO:0000256" key="3">
    <source>
        <dbReference type="ARBA" id="ARBA00022989"/>
    </source>
</evidence>
<comment type="subcellular location">
    <subcellularLocation>
        <location evidence="1">Membrane</location>
        <topology evidence="1">Multi-pass membrane protein</topology>
    </subcellularLocation>
</comment>
<organism evidence="6 7">
    <name type="scientific">Paenibacillus psychroresistens</name>
    <dbReference type="NCBI Taxonomy" id="1778678"/>
    <lineage>
        <taxon>Bacteria</taxon>
        <taxon>Bacillati</taxon>
        <taxon>Bacillota</taxon>
        <taxon>Bacilli</taxon>
        <taxon>Bacillales</taxon>
        <taxon>Paenibacillaceae</taxon>
        <taxon>Paenibacillus</taxon>
    </lineage>
</organism>
<dbReference type="GO" id="GO:0016020">
    <property type="term" value="C:membrane"/>
    <property type="evidence" value="ECO:0007669"/>
    <property type="project" value="UniProtKB-SubCell"/>
</dbReference>
<keyword evidence="3 5" id="KW-1133">Transmembrane helix</keyword>
<dbReference type="Proteomes" id="UP000426246">
    <property type="component" value="Chromosome"/>
</dbReference>
<evidence type="ECO:0000313" key="6">
    <source>
        <dbReference type="EMBL" id="QGQ99153.1"/>
    </source>
</evidence>
<dbReference type="InterPro" id="IPR032808">
    <property type="entry name" value="DoxX"/>
</dbReference>
<feature type="transmembrane region" description="Helical" evidence="5">
    <location>
        <begin position="69"/>
        <end position="89"/>
    </location>
</feature>
<evidence type="ECO:0000256" key="2">
    <source>
        <dbReference type="ARBA" id="ARBA00022692"/>
    </source>
</evidence>
<evidence type="ECO:0000313" key="7">
    <source>
        <dbReference type="Proteomes" id="UP000426246"/>
    </source>
</evidence>
<name>A0A6B8RUM9_9BACL</name>
<evidence type="ECO:0000256" key="4">
    <source>
        <dbReference type="ARBA" id="ARBA00023136"/>
    </source>
</evidence>
<feature type="transmembrane region" description="Helical" evidence="5">
    <location>
        <begin position="6"/>
        <end position="30"/>
    </location>
</feature>
<accession>A0A6B8RUM9</accession>
<dbReference type="OrthoDB" id="2454358at2"/>
<dbReference type="KEGG" id="ppsc:EHS13_31900"/>
<protein>
    <submittedName>
        <fullName evidence="6">DoxX family protein</fullName>
    </submittedName>
</protein>
<keyword evidence="7" id="KW-1185">Reference proteome</keyword>
<dbReference type="EMBL" id="CP034235">
    <property type="protein sequence ID" value="QGQ99153.1"/>
    <property type="molecule type" value="Genomic_DNA"/>
</dbReference>
<dbReference type="RefSeq" id="WP_155704262.1">
    <property type="nucleotide sequence ID" value="NZ_CP034235.1"/>
</dbReference>
<reference evidence="7" key="1">
    <citation type="submission" date="2018-11" db="EMBL/GenBank/DDBJ databases">
        <title>Complete genome sequence of Paenibacillus sp. ML311-T8.</title>
        <authorList>
            <person name="Nam Y.-D."/>
            <person name="Kang J."/>
            <person name="Chung W.-H."/>
            <person name="Park Y.S."/>
        </authorList>
    </citation>
    <scope>NUCLEOTIDE SEQUENCE [LARGE SCALE GENOMIC DNA]</scope>
    <source>
        <strain evidence="7">ML311-T8</strain>
    </source>
</reference>
<sequence length="117" mass="12603">MYIIFVVLESFLITVMTFGGGSKLVGAKGFVDMFEAIKLPQWFRVVTGLVQLVWAAGLIIGYWHPIVAAWAGVGIGITMLVAALTHIRVKQPFGEALPGFVITSIATAMVLVYAYGV</sequence>
<keyword evidence="4 5" id="KW-0472">Membrane</keyword>
<keyword evidence="2 5" id="KW-0812">Transmembrane</keyword>
<evidence type="ECO:0000256" key="1">
    <source>
        <dbReference type="ARBA" id="ARBA00004141"/>
    </source>
</evidence>
<proteinExistence type="predicted"/>
<dbReference type="Pfam" id="PF13564">
    <property type="entry name" value="DoxX_2"/>
    <property type="match status" value="1"/>
</dbReference>
<gene>
    <name evidence="6" type="ORF">EHS13_31900</name>
</gene>
<dbReference type="AlphaFoldDB" id="A0A6B8RUM9"/>